<sequence>MKKVLLTLALAGAAGLALAHNCPNEMKAIDAKLATSPTLAEADMAKVKQLRAEGEAAHKAGKHDESMQKLGEAKKLLGI</sequence>
<feature type="region of interest" description="Disordered" evidence="1">
    <location>
        <begin position="54"/>
        <end position="79"/>
    </location>
</feature>
<name>A0A848F5G8_9BURK</name>
<dbReference type="Proteomes" id="UP000574067">
    <property type="component" value="Unassembled WGS sequence"/>
</dbReference>
<protein>
    <submittedName>
        <fullName evidence="3">Uncharacterized protein</fullName>
    </submittedName>
</protein>
<gene>
    <name evidence="3" type="ORF">HHL10_02930</name>
</gene>
<comment type="caution">
    <text evidence="3">The sequence shown here is derived from an EMBL/GenBank/DDBJ whole genome shotgun (WGS) entry which is preliminary data.</text>
</comment>
<evidence type="ECO:0000313" key="3">
    <source>
        <dbReference type="EMBL" id="NML13935.1"/>
    </source>
</evidence>
<reference evidence="3 4" key="1">
    <citation type="submission" date="2020-04" db="EMBL/GenBank/DDBJ databases">
        <title>Azohydromonas sp. isolated from soil.</title>
        <authorList>
            <person name="Dahal R.H."/>
        </authorList>
    </citation>
    <scope>NUCLEOTIDE SEQUENCE [LARGE SCALE GENOMIC DNA]</scope>
    <source>
        <strain evidence="3 4">G-1-1-14</strain>
    </source>
</reference>
<keyword evidence="4" id="KW-1185">Reference proteome</keyword>
<organism evidence="3 4">
    <name type="scientific">Azohydromonas caseinilytica</name>
    <dbReference type="NCBI Taxonomy" id="2728836"/>
    <lineage>
        <taxon>Bacteria</taxon>
        <taxon>Pseudomonadati</taxon>
        <taxon>Pseudomonadota</taxon>
        <taxon>Betaproteobacteria</taxon>
        <taxon>Burkholderiales</taxon>
        <taxon>Sphaerotilaceae</taxon>
        <taxon>Azohydromonas</taxon>
    </lineage>
</organism>
<feature type="chain" id="PRO_5032547697" evidence="2">
    <location>
        <begin position="20"/>
        <end position="79"/>
    </location>
</feature>
<accession>A0A848F5G8</accession>
<keyword evidence="2" id="KW-0732">Signal</keyword>
<dbReference type="AlphaFoldDB" id="A0A848F5G8"/>
<evidence type="ECO:0000256" key="1">
    <source>
        <dbReference type="SAM" id="MobiDB-lite"/>
    </source>
</evidence>
<dbReference type="RefSeq" id="WP_169158811.1">
    <property type="nucleotide sequence ID" value="NZ_JABBFW010000001.1"/>
</dbReference>
<proteinExistence type="predicted"/>
<evidence type="ECO:0000313" key="4">
    <source>
        <dbReference type="Proteomes" id="UP000574067"/>
    </source>
</evidence>
<feature type="signal peptide" evidence="2">
    <location>
        <begin position="1"/>
        <end position="19"/>
    </location>
</feature>
<evidence type="ECO:0000256" key="2">
    <source>
        <dbReference type="SAM" id="SignalP"/>
    </source>
</evidence>
<dbReference type="EMBL" id="JABBFW010000001">
    <property type="protein sequence ID" value="NML13935.1"/>
    <property type="molecule type" value="Genomic_DNA"/>
</dbReference>